<dbReference type="PANTHER" id="PTHR37739:SF16">
    <property type="entry name" value="KINESIN-LIKE PROTEIN"/>
    <property type="match status" value="1"/>
</dbReference>
<keyword evidence="5 7" id="KW-0505">Motor protein</keyword>
<dbReference type="InterPro" id="IPR044986">
    <property type="entry name" value="KIF15/KIN-12"/>
</dbReference>
<accession>A0AAD7PMQ4</accession>
<keyword evidence="1" id="KW-0493">Microtubule</keyword>
<dbReference type="PROSITE" id="PS50067">
    <property type="entry name" value="KINESIN_MOTOR_2"/>
    <property type="match status" value="1"/>
</dbReference>
<evidence type="ECO:0000313" key="10">
    <source>
        <dbReference type="EMBL" id="KAJ7960867.1"/>
    </source>
</evidence>
<dbReference type="InterPro" id="IPR036961">
    <property type="entry name" value="Kinesin_motor_dom_sf"/>
</dbReference>
<protein>
    <submittedName>
        <fullName evidence="10">Kinesin-like protein</fullName>
    </submittedName>
</protein>
<sequence length="382" mass="42759">MKQNSNAETAETRFLGTISTSSIRNLLPRSISSKYQSKLNPNSHKSDSENTPPIEQNIQINDGQPLPTVHKQLQTKMPTSPDRVTKPELQLEAPAPQDSAVKVMVRIRPLNDHGREVDWKVKKLSSDTLSVGDRKFKFDLVFNSNSNQEDIFLSVGVPLVKNALAGYNTSLLSYGQSGSGKTYTMWGPPSAMVEDPSPISHQGIVPRIFQMLFLELQRAQDNSEGKLFNYQCRCSFLEIYNEQIGDLLDPTQRNLEIKDDVKNGMYVENLTEEYVASYEDVTQILIKGLSSRKVGATSLNSKSSRSHIIFNFIIESWCKETSAKCFSSSKTSRISIVDLAGLDRNKVDDAGRQCLREGKKVKKSLSQLGHLVDTLTKQTHSR</sequence>
<dbReference type="KEGG" id="qsa:O6P43_021254"/>
<dbReference type="GO" id="GO:0008017">
    <property type="term" value="F:microtubule binding"/>
    <property type="evidence" value="ECO:0007669"/>
    <property type="project" value="InterPro"/>
</dbReference>
<dbReference type="AlphaFoldDB" id="A0AAD7PMQ4"/>
<evidence type="ECO:0000256" key="3">
    <source>
        <dbReference type="ARBA" id="ARBA00022840"/>
    </source>
</evidence>
<dbReference type="SUPFAM" id="SSF52540">
    <property type="entry name" value="P-loop containing nucleoside triphosphate hydrolases"/>
    <property type="match status" value="1"/>
</dbReference>
<keyword evidence="2 7" id="KW-0547">Nucleotide-binding</keyword>
<name>A0AAD7PMQ4_QUISA</name>
<dbReference type="PANTHER" id="PTHR37739">
    <property type="entry name" value="KINESIN-LIKE PROTEIN KIN-12D"/>
    <property type="match status" value="1"/>
</dbReference>
<dbReference type="GO" id="GO:0005874">
    <property type="term" value="C:microtubule"/>
    <property type="evidence" value="ECO:0007669"/>
    <property type="project" value="UniProtKB-KW"/>
</dbReference>
<organism evidence="10 11">
    <name type="scientific">Quillaja saponaria</name>
    <name type="common">Soap bark tree</name>
    <dbReference type="NCBI Taxonomy" id="32244"/>
    <lineage>
        <taxon>Eukaryota</taxon>
        <taxon>Viridiplantae</taxon>
        <taxon>Streptophyta</taxon>
        <taxon>Embryophyta</taxon>
        <taxon>Tracheophyta</taxon>
        <taxon>Spermatophyta</taxon>
        <taxon>Magnoliopsida</taxon>
        <taxon>eudicotyledons</taxon>
        <taxon>Gunneridae</taxon>
        <taxon>Pentapetalae</taxon>
        <taxon>rosids</taxon>
        <taxon>fabids</taxon>
        <taxon>Fabales</taxon>
        <taxon>Quillajaceae</taxon>
        <taxon>Quillaja</taxon>
    </lineage>
</organism>
<comment type="similarity">
    <text evidence="6">Belongs to the TRAFAC class myosin-kinesin ATPase superfamily. Kinesin family. KIN-12 subfamily.</text>
</comment>
<dbReference type="PRINTS" id="PR00380">
    <property type="entry name" value="KINESINHEAVY"/>
</dbReference>
<dbReference type="InterPro" id="IPR027417">
    <property type="entry name" value="P-loop_NTPase"/>
</dbReference>
<comment type="caution">
    <text evidence="10">The sequence shown here is derived from an EMBL/GenBank/DDBJ whole genome shotgun (WGS) entry which is preliminary data.</text>
</comment>
<dbReference type="GO" id="GO:0005524">
    <property type="term" value="F:ATP binding"/>
    <property type="evidence" value="ECO:0007669"/>
    <property type="project" value="UniProtKB-UniRule"/>
</dbReference>
<evidence type="ECO:0000256" key="5">
    <source>
        <dbReference type="ARBA" id="ARBA00023175"/>
    </source>
</evidence>
<feature type="region of interest" description="Disordered" evidence="8">
    <location>
        <begin position="18"/>
        <end position="53"/>
    </location>
</feature>
<evidence type="ECO:0000256" key="7">
    <source>
        <dbReference type="PROSITE-ProRule" id="PRU00283"/>
    </source>
</evidence>
<feature type="binding site" evidence="7">
    <location>
        <begin position="175"/>
        <end position="182"/>
    </location>
    <ligand>
        <name>ATP</name>
        <dbReference type="ChEBI" id="CHEBI:30616"/>
    </ligand>
</feature>
<evidence type="ECO:0000256" key="4">
    <source>
        <dbReference type="ARBA" id="ARBA00023054"/>
    </source>
</evidence>
<evidence type="ECO:0000313" key="11">
    <source>
        <dbReference type="Proteomes" id="UP001163823"/>
    </source>
</evidence>
<dbReference type="InterPro" id="IPR001752">
    <property type="entry name" value="Kinesin_motor_dom"/>
</dbReference>
<evidence type="ECO:0000259" key="9">
    <source>
        <dbReference type="PROSITE" id="PS50067"/>
    </source>
</evidence>
<evidence type="ECO:0000256" key="8">
    <source>
        <dbReference type="SAM" id="MobiDB-lite"/>
    </source>
</evidence>
<keyword evidence="3 7" id="KW-0067">ATP-binding</keyword>
<dbReference type="Pfam" id="PF00225">
    <property type="entry name" value="Kinesin"/>
    <property type="match status" value="1"/>
</dbReference>
<feature type="domain" description="Kinesin motor" evidence="9">
    <location>
        <begin position="100"/>
        <end position="382"/>
    </location>
</feature>
<evidence type="ECO:0000256" key="1">
    <source>
        <dbReference type="ARBA" id="ARBA00022701"/>
    </source>
</evidence>
<evidence type="ECO:0000256" key="6">
    <source>
        <dbReference type="ARBA" id="ARBA00034488"/>
    </source>
</evidence>
<dbReference type="GO" id="GO:0007018">
    <property type="term" value="P:microtubule-based movement"/>
    <property type="evidence" value="ECO:0007669"/>
    <property type="project" value="InterPro"/>
</dbReference>
<dbReference type="Gene3D" id="3.40.850.10">
    <property type="entry name" value="Kinesin motor domain"/>
    <property type="match status" value="1"/>
</dbReference>
<dbReference type="GO" id="GO:0003777">
    <property type="term" value="F:microtubule motor activity"/>
    <property type="evidence" value="ECO:0007669"/>
    <property type="project" value="InterPro"/>
</dbReference>
<proteinExistence type="inferred from homology"/>
<keyword evidence="4" id="KW-0175">Coiled coil</keyword>
<dbReference type="Proteomes" id="UP001163823">
    <property type="component" value="Chromosome 8"/>
</dbReference>
<keyword evidence="11" id="KW-1185">Reference proteome</keyword>
<dbReference type="EMBL" id="JARAOO010000008">
    <property type="protein sequence ID" value="KAJ7960867.1"/>
    <property type="molecule type" value="Genomic_DNA"/>
</dbReference>
<dbReference type="SMART" id="SM00129">
    <property type="entry name" value="KISc"/>
    <property type="match status" value="1"/>
</dbReference>
<gene>
    <name evidence="10" type="ORF">O6P43_021254</name>
</gene>
<reference evidence="10" key="1">
    <citation type="journal article" date="2023" name="Science">
        <title>Elucidation of the pathway for biosynthesis of saponin adjuvants from the soapbark tree.</title>
        <authorList>
            <person name="Reed J."/>
            <person name="Orme A."/>
            <person name="El-Demerdash A."/>
            <person name="Owen C."/>
            <person name="Martin L.B.B."/>
            <person name="Misra R.C."/>
            <person name="Kikuchi S."/>
            <person name="Rejzek M."/>
            <person name="Martin A.C."/>
            <person name="Harkess A."/>
            <person name="Leebens-Mack J."/>
            <person name="Louveau T."/>
            <person name="Stephenson M.J."/>
            <person name="Osbourn A."/>
        </authorList>
    </citation>
    <scope>NUCLEOTIDE SEQUENCE</scope>
    <source>
        <strain evidence="10">S10</strain>
    </source>
</reference>
<evidence type="ECO:0000256" key="2">
    <source>
        <dbReference type="ARBA" id="ARBA00022741"/>
    </source>
</evidence>